<evidence type="ECO:0000256" key="2">
    <source>
        <dbReference type="SAM" id="Coils"/>
    </source>
</evidence>
<dbReference type="VEuPathDB" id="FungiDB:B1J91_K05335g"/>
<organism evidence="4 5">
    <name type="scientific">Candida glabrata</name>
    <name type="common">Yeast</name>
    <name type="synonym">Torulopsis glabrata</name>
    <dbReference type="NCBI Taxonomy" id="5478"/>
    <lineage>
        <taxon>Eukaryota</taxon>
        <taxon>Fungi</taxon>
        <taxon>Dikarya</taxon>
        <taxon>Ascomycota</taxon>
        <taxon>Saccharomycotina</taxon>
        <taxon>Saccharomycetes</taxon>
        <taxon>Saccharomycetales</taxon>
        <taxon>Saccharomycetaceae</taxon>
        <taxon>Nakaseomyces</taxon>
    </lineage>
</organism>
<dbReference type="SMART" id="SM00268">
    <property type="entry name" value="ACTIN"/>
    <property type="match status" value="1"/>
</dbReference>
<dbReference type="VEuPathDB" id="FungiDB:CAGL0K05335g"/>
<evidence type="ECO:0000313" key="4">
    <source>
        <dbReference type="EMBL" id="KTA96417.1"/>
    </source>
</evidence>
<dbReference type="GO" id="GO:0016586">
    <property type="term" value="C:RSC-type complex"/>
    <property type="evidence" value="ECO:0007669"/>
    <property type="project" value="EnsemblFungi"/>
</dbReference>
<protein>
    <submittedName>
        <fullName evidence="4">Actin-related protein 7</fullName>
    </submittedName>
</protein>
<dbReference type="Pfam" id="PF00022">
    <property type="entry name" value="Actin"/>
    <property type="match status" value="2"/>
</dbReference>
<name>A0A0W0DBS9_CANGB</name>
<dbReference type="PANTHER" id="PTHR11937">
    <property type="entry name" value="ACTIN"/>
    <property type="match status" value="1"/>
</dbReference>
<feature type="coiled-coil region" evidence="2">
    <location>
        <begin position="262"/>
        <end position="289"/>
    </location>
</feature>
<dbReference type="VEuPathDB" id="FungiDB:GVI51_K05159"/>
<reference evidence="4 5" key="1">
    <citation type="submission" date="2015-10" db="EMBL/GenBank/DDBJ databases">
        <title>Draft genomes sequences of Candida glabrata isolates 1A, 1B, 2A, 2B, 3A and 3B.</title>
        <authorList>
            <person name="Haavelsrud O.E."/>
            <person name="Gaustad P."/>
        </authorList>
    </citation>
    <scope>NUCLEOTIDE SEQUENCE [LARGE SCALE GENOMIC DNA]</scope>
    <source>
        <strain evidence="4">910700640</strain>
    </source>
</reference>
<gene>
    <name evidence="4" type="ORF">AO440_003479</name>
</gene>
<feature type="compositionally biased region" description="Polar residues" evidence="3">
    <location>
        <begin position="376"/>
        <end position="387"/>
    </location>
</feature>
<dbReference type="SUPFAM" id="SSF53067">
    <property type="entry name" value="Actin-like ATPase domain"/>
    <property type="match status" value="2"/>
</dbReference>
<dbReference type="GO" id="GO:0016514">
    <property type="term" value="C:SWI/SNF complex"/>
    <property type="evidence" value="ECO:0007669"/>
    <property type="project" value="EnsemblFungi"/>
</dbReference>
<dbReference type="GO" id="GO:0006337">
    <property type="term" value="P:nucleosome disassembly"/>
    <property type="evidence" value="ECO:0007669"/>
    <property type="project" value="EnsemblFungi"/>
</dbReference>
<comment type="similarity">
    <text evidence="1">Belongs to the actin family.</text>
</comment>
<dbReference type="InterPro" id="IPR043129">
    <property type="entry name" value="ATPase_NBD"/>
</dbReference>
<evidence type="ECO:0000256" key="3">
    <source>
        <dbReference type="SAM" id="MobiDB-lite"/>
    </source>
</evidence>
<dbReference type="VEuPathDB" id="FungiDB:GWK60_K05159"/>
<dbReference type="Gene3D" id="3.90.640.10">
    <property type="entry name" value="Actin, Chain A, domain 4"/>
    <property type="match status" value="1"/>
</dbReference>
<dbReference type="AlphaFoldDB" id="A0A0W0DBS9"/>
<feature type="region of interest" description="Disordered" evidence="3">
    <location>
        <begin position="375"/>
        <end position="405"/>
    </location>
</feature>
<comment type="caution">
    <text evidence="4">The sequence shown here is derived from an EMBL/GenBank/DDBJ whole genome shotgun (WGS) entry which is preliminary data.</text>
</comment>
<dbReference type="InterPro" id="IPR004000">
    <property type="entry name" value="Actin"/>
</dbReference>
<dbReference type="EMBL" id="LLZZ01000172">
    <property type="protein sequence ID" value="KTA96417.1"/>
    <property type="molecule type" value="Genomic_DNA"/>
</dbReference>
<accession>A0A0W0DBS9</accession>
<dbReference type="Gene3D" id="3.30.420.40">
    <property type="match status" value="2"/>
</dbReference>
<dbReference type="GO" id="GO:0045944">
    <property type="term" value="P:positive regulation of transcription by RNA polymerase II"/>
    <property type="evidence" value="ECO:0007669"/>
    <property type="project" value="EnsemblFungi"/>
</dbReference>
<sequence>MTVDKKCVVISTGSHRTVAGFNNVDLPQCTIPSSYVRVLRDDDVSMDAGEEDESRYEYVFGLFDMMDEAAFDVNGKGGREVFTIVDDHGIPYNWKALERLYRHIYEKELKVDPSELPLVITLPSMTNRELETKIVENYMELAFEKLKVPVLQIVVEPLGIMLSTGKSSSLVIDVGATGCTVTPIIDGTILRNSIVKSRFAGDFLDFQTHKKLEELKKRVAKDDMETDGMEETPQSSLQVWLNANTSIHEFKTSMVSVFDKDLKEVEKYYEEQMRLYRQQQERMAEQQNSQTQQMNQYTIPMNNPNINNPLVQKQNYLLRVKDDKTGAMINRTVQVENKELYEIAEYLFQPKLASEDFSSKDGLGELIGKAIKKSGASVNSNTAGTQVSGSGNSSGGNSGPQTNGPLIPLNGYSSIGFGTSATGAGSDGSATNNITPEHVYSLLLTNVIITGGTSLIDGMEQRIIRELSIRFPQYKLSTFTNPDQLQRSLQAWNGAVSLSNLPKWGLTQWFTKEDFNNHKLKKDNNNVSQ</sequence>
<dbReference type="GO" id="GO:0006368">
    <property type="term" value="P:transcription elongation by RNA polymerase II"/>
    <property type="evidence" value="ECO:0007669"/>
    <property type="project" value="EnsemblFungi"/>
</dbReference>
<evidence type="ECO:0000313" key="5">
    <source>
        <dbReference type="Proteomes" id="UP000054886"/>
    </source>
</evidence>
<evidence type="ECO:0000256" key="1">
    <source>
        <dbReference type="RuleBase" id="RU000487"/>
    </source>
</evidence>
<dbReference type="Proteomes" id="UP000054886">
    <property type="component" value="Unassembled WGS sequence"/>
</dbReference>
<keyword evidence="2" id="KW-0175">Coiled coil</keyword>
<dbReference type="GO" id="GO:0005198">
    <property type="term" value="F:structural molecule activity"/>
    <property type="evidence" value="ECO:0007669"/>
    <property type="project" value="EnsemblFungi"/>
</dbReference>
<proteinExistence type="inferred from homology"/>